<dbReference type="EMBL" id="BANX01000008">
    <property type="protein sequence ID" value="GAC67628.1"/>
    <property type="molecule type" value="Genomic_DNA"/>
</dbReference>
<dbReference type="RefSeq" id="WP_007619010.1">
    <property type="nucleotide sequence ID" value="NZ_BANX01000008.1"/>
</dbReference>
<sequence length="67" mass="6800">MVGSTGVVTLAIAGGDGIGEVELALAGGTERYLARSADPIEVDATVLVIGVEPGRIVDVERWLPLPG</sequence>
<comment type="caution">
    <text evidence="1">The sequence shown here is derived from an EMBL/GenBank/DDBJ whole genome shotgun (WGS) entry which is preliminary data.</text>
</comment>
<dbReference type="AlphaFoldDB" id="M0QGB8"/>
<dbReference type="Proteomes" id="UP000011666">
    <property type="component" value="Unassembled WGS sequence"/>
</dbReference>
<protein>
    <submittedName>
        <fullName evidence="1">Uncharacterized protein</fullName>
    </submittedName>
</protein>
<evidence type="ECO:0000313" key="1">
    <source>
        <dbReference type="EMBL" id="GAC67628.1"/>
    </source>
</evidence>
<accession>M0QGB8</accession>
<dbReference type="Gene3D" id="2.40.50.140">
    <property type="entry name" value="Nucleic acid-binding proteins"/>
    <property type="match status" value="1"/>
</dbReference>
<dbReference type="STRING" id="1223545.GS4_08_02130"/>
<dbReference type="OrthoDB" id="4559810at2"/>
<name>M0QGB8_9ACTN</name>
<reference evidence="1 2" key="1">
    <citation type="submission" date="2013-01" db="EMBL/GenBank/DDBJ databases">
        <title>Whole genome shotgun sequence of Gordonia soli NBRC 108243.</title>
        <authorList>
            <person name="Isaki-Nakamura S."/>
            <person name="Hosoyama A."/>
            <person name="Tsuchikane K."/>
            <person name="Ando Y."/>
            <person name="Baba S."/>
            <person name="Ohji S."/>
            <person name="Hamada M."/>
            <person name="Tamura T."/>
            <person name="Yamazoe A."/>
            <person name="Yamazaki S."/>
            <person name="Fujita N."/>
        </authorList>
    </citation>
    <scope>NUCLEOTIDE SEQUENCE [LARGE SCALE GENOMIC DNA]</scope>
    <source>
        <strain evidence="1 2">NBRC 108243</strain>
    </source>
</reference>
<evidence type="ECO:0000313" key="2">
    <source>
        <dbReference type="Proteomes" id="UP000011666"/>
    </source>
</evidence>
<organism evidence="1 2">
    <name type="scientific">Gordonia soli NBRC 108243</name>
    <dbReference type="NCBI Taxonomy" id="1223545"/>
    <lineage>
        <taxon>Bacteria</taxon>
        <taxon>Bacillati</taxon>
        <taxon>Actinomycetota</taxon>
        <taxon>Actinomycetes</taxon>
        <taxon>Mycobacteriales</taxon>
        <taxon>Gordoniaceae</taxon>
        <taxon>Gordonia</taxon>
    </lineage>
</organism>
<keyword evidence="2" id="KW-1185">Reference proteome</keyword>
<gene>
    <name evidence="1" type="ORF">GS4_08_02130</name>
</gene>
<dbReference type="eggNOG" id="ENOG503323U">
    <property type="taxonomic scope" value="Bacteria"/>
</dbReference>
<proteinExistence type="predicted"/>
<dbReference type="InterPro" id="IPR012340">
    <property type="entry name" value="NA-bd_OB-fold"/>
</dbReference>